<name>A0A0F9T498_9ZZZZ</name>
<reference evidence="1" key="1">
    <citation type="journal article" date="2015" name="Nature">
        <title>Complex archaea that bridge the gap between prokaryotes and eukaryotes.</title>
        <authorList>
            <person name="Spang A."/>
            <person name="Saw J.H."/>
            <person name="Jorgensen S.L."/>
            <person name="Zaremba-Niedzwiedzka K."/>
            <person name="Martijn J."/>
            <person name="Lind A.E."/>
            <person name="van Eijk R."/>
            <person name="Schleper C."/>
            <person name="Guy L."/>
            <person name="Ettema T.J."/>
        </authorList>
    </citation>
    <scope>NUCLEOTIDE SEQUENCE</scope>
</reference>
<gene>
    <name evidence="1" type="ORF">LCGC14_0699610</name>
</gene>
<accession>A0A0F9T498</accession>
<dbReference type="AlphaFoldDB" id="A0A0F9T498"/>
<protein>
    <submittedName>
        <fullName evidence="1">Uncharacterized protein</fullName>
    </submittedName>
</protein>
<feature type="non-terminal residue" evidence="1">
    <location>
        <position position="1"/>
    </location>
</feature>
<sequence>NQIQLFGLFSEEKIMYKIYHAENKQIKKIFILAHFLH</sequence>
<organism evidence="1">
    <name type="scientific">marine sediment metagenome</name>
    <dbReference type="NCBI Taxonomy" id="412755"/>
    <lineage>
        <taxon>unclassified sequences</taxon>
        <taxon>metagenomes</taxon>
        <taxon>ecological metagenomes</taxon>
    </lineage>
</organism>
<dbReference type="EMBL" id="LAZR01001488">
    <property type="protein sequence ID" value="KKN43801.1"/>
    <property type="molecule type" value="Genomic_DNA"/>
</dbReference>
<proteinExistence type="predicted"/>
<comment type="caution">
    <text evidence="1">The sequence shown here is derived from an EMBL/GenBank/DDBJ whole genome shotgun (WGS) entry which is preliminary data.</text>
</comment>
<evidence type="ECO:0000313" key="1">
    <source>
        <dbReference type="EMBL" id="KKN43801.1"/>
    </source>
</evidence>